<protein>
    <submittedName>
        <fullName evidence="1">Uncharacterized protein</fullName>
    </submittedName>
</protein>
<evidence type="ECO:0000313" key="1">
    <source>
        <dbReference type="EMBL" id="ANN86427.1"/>
    </source>
</evidence>
<dbReference type="EMBL" id="KX130727">
    <property type="protein sequence ID" value="ANN86427.1"/>
    <property type="molecule type" value="Genomic_DNA"/>
</dbReference>
<accession>A0A193GZ77</accession>
<name>A0A193GZ77_9CAUD</name>
<dbReference type="KEGG" id="vg:65106538"/>
<proteinExistence type="predicted"/>
<keyword evidence="2" id="KW-1185">Reference proteome</keyword>
<reference evidence="1 2" key="1">
    <citation type="submission" date="2016-04" db="EMBL/GenBank/DDBJ databases">
        <title>Characterization and in vitro evaluation of new bacteriophages for the biocontrol of Escherichia coli.</title>
        <authorList>
            <person name="Pereira C."/>
            <person name="Moreirinha C."/>
            <person name="Cunha A."/>
            <person name="Lewicka M."/>
            <person name="Almeida P.J."/>
            <person name="Clemente C."/>
            <person name="Romalde J.L."/>
            <person name="Nunes M.L."/>
            <person name="Almeida A."/>
        </authorList>
    </citation>
    <scope>NUCLEOTIDE SEQUENCE [LARGE SCALE GENOMIC DNA]</scope>
</reference>
<dbReference type="Proteomes" id="UP000259013">
    <property type="component" value="Segment"/>
</dbReference>
<organism evidence="1 2">
    <name type="scientific">Escherichia phage phT4A</name>
    <dbReference type="NCBI Taxonomy" id="1852638"/>
    <lineage>
        <taxon>Viruses</taxon>
        <taxon>Duplodnaviria</taxon>
        <taxon>Heunggongvirae</taxon>
        <taxon>Uroviricota</taxon>
        <taxon>Caudoviricetes</taxon>
        <taxon>Pantevenvirales</taxon>
        <taxon>Straboviridae</taxon>
        <taxon>Slopekvirus</taxon>
        <taxon>Slopekvirus pht4A</taxon>
    </lineage>
</organism>
<dbReference type="RefSeq" id="YP_010089086.1">
    <property type="nucleotide sequence ID" value="NC_055712.1"/>
</dbReference>
<dbReference type="GeneID" id="65106538"/>
<evidence type="ECO:0000313" key="2">
    <source>
        <dbReference type="Proteomes" id="UP000259013"/>
    </source>
</evidence>
<sequence>MGKRYTVIWFHNDSEVGRRTCYDWGGARNFADQKRKEGYSVEIE</sequence>